<evidence type="ECO:0000256" key="2">
    <source>
        <dbReference type="ARBA" id="ARBA00022705"/>
    </source>
</evidence>
<evidence type="ECO:0000256" key="3">
    <source>
        <dbReference type="ARBA" id="ARBA00022723"/>
    </source>
</evidence>
<feature type="binding site" evidence="11">
    <location>
        <position position="156"/>
    </location>
    <ligand>
        <name>Zn(2+)</name>
        <dbReference type="ChEBI" id="CHEBI:29105"/>
        <label>1</label>
    </ligand>
</feature>
<evidence type="ECO:0000256" key="7">
    <source>
        <dbReference type="ARBA" id="ARBA00023016"/>
    </source>
</evidence>
<feature type="binding site" evidence="11">
    <location>
        <position position="170"/>
    </location>
    <ligand>
        <name>Zn(2+)</name>
        <dbReference type="ChEBI" id="CHEBI:29105"/>
        <label>2</label>
    </ligand>
</feature>
<dbReference type="PROSITE" id="PS00636">
    <property type="entry name" value="DNAJ_1"/>
    <property type="match status" value="1"/>
</dbReference>
<keyword evidence="2 11" id="KW-0235">DNA replication</keyword>
<dbReference type="SMART" id="SM00271">
    <property type="entry name" value="DnaJ"/>
    <property type="match status" value="1"/>
</dbReference>
<dbReference type="HAMAP" id="MF_01152">
    <property type="entry name" value="DnaJ"/>
    <property type="match status" value="1"/>
</dbReference>
<dbReference type="GO" id="GO:0031072">
    <property type="term" value="F:heat shock protein binding"/>
    <property type="evidence" value="ECO:0007669"/>
    <property type="project" value="InterPro"/>
</dbReference>
<dbReference type="GO" id="GO:0051082">
    <property type="term" value="F:unfolded protein binding"/>
    <property type="evidence" value="ECO:0007669"/>
    <property type="project" value="UniProtKB-UniRule"/>
</dbReference>
<feature type="zinc finger region" description="CR-type" evidence="12">
    <location>
        <begin position="140"/>
        <end position="218"/>
    </location>
</feature>
<dbReference type="FunFam" id="2.10.230.10:FF:000002">
    <property type="entry name" value="Molecular chaperone DnaJ"/>
    <property type="match status" value="1"/>
</dbReference>
<evidence type="ECO:0000256" key="4">
    <source>
        <dbReference type="ARBA" id="ARBA00022737"/>
    </source>
</evidence>
<dbReference type="SUPFAM" id="SSF49493">
    <property type="entry name" value="HSP40/DnaJ peptide-binding domain"/>
    <property type="match status" value="2"/>
</dbReference>
<dbReference type="Gene3D" id="2.10.230.10">
    <property type="entry name" value="Heat shock protein DnaJ, cysteine-rich domain"/>
    <property type="match status" value="1"/>
</dbReference>
<dbReference type="InterPro" id="IPR001305">
    <property type="entry name" value="HSP_DnaJ_Cys-rich_dom"/>
</dbReference>
<evidence type="ECO:0000256" key="10">
    <source>
        <dbReference type="ARBA" id="ARBA00067609"/>
    </source>
</evidence>
<keyword evidence="8 11" id="KW-0143">Chaperone</keyword>
<dbReference type="GO" id="GO:0008270">
    <property type="term" value="F:zinc ion binding"/>
    <property type="evidence" value="ECO:0007669"/>
    <property type="project" value="UniProtKB-UniRule"/>
</dbReference>
<dbReference type="AlphaFoldDB" id="A0A7S8FEM2"/>
<reference evidence="16 17" key="1">
    <citation type="journal article" date="2020" name="ISME J.">
        <title>Enrichment and physiological characterization of a novel comammox Nitrospira indicates ammonium inhibition of complete nitrification.</title>
        <authorList>
            <person name="Sakoula D."/>
            <person name="Koch H."/>
            <person name="Frank J."/>
            <person name="Jetten M.S.M."/>
            <person name="van Kessel M.A.H.J."/>
            <person name="Lucker S."/>
        </authorList>
    </citation>
    <scope>NUCLEOTIDE SEQUENCE [LARGE SCALE GENOMIC DNA]</scope>
    <source>
        <strain evidence="16">Comreactor17</strain>
    </source>
</reference>
<evidence type="ECO:0000256" key="5">
    <source>
        <dbReference type="ARBA" id="ARBA00022771"/>
    </source>
</evidence>
<evidence type="ECO:0000256" key="12">
    <source>
        <dbReference type="PROSITE-ProRule" id="PRU00546"/>
    </source>
</evidence>
<dbReference type="InterPro" id="IPR008971">
    <property type="entry name" value="HSP40/DnaJ_pept-bd"/>
</dbReference>
<feature type="binding site" evidence="11">
    <location>
        <position position="209"/>
    </location>
    <ligand>
        <name>Zn(2+)</name>
        <dbReference type="ChEBI" id="CHEBI:29105"/>
        <label>1</label>
    </ligand>
</feature>
<comment type="subunit">
    <text evidence="11">Homodimer.</text>
</comment>
<dbReference type="Gene3D" id="2.60.260.20">
    <property type="entry name" value="Urease metallochaperone UreE, N-terminal domain"/>
    <property type="match status" value="2"/>
</dbReference>
<keyword evidence="5 11" id="KW-0863">Zinc-finger</keyword>
<evidence type="ECO:0000256" key="13">
    <source>
        <dbReference type="SAM" id="MobiDB-lite"/>
    </source>
</evidence>
<proteinExistence type="inferred from homology"/>
<dbReference type="GO" id="GO:0042026">
    <property type="term" value="P:protein refolding"/>
    <property type="evidence" value="ECO:0007669"/>
    <property type="project" value="TreeGrafter"/>
</dbReference>
<comment type="similarity">
    <text evidence="9 11">Belongs to the DnaJ family.</text>
</comment>
<dbReference type="Pfam" id="PF00684">
    <property type="entry name" value="DnaJ_CXXCXGXG"/>
    <property type="match status" value="1"/>
</dbReference>
<dbReference type="NCBIfam" id="TIGR02349">
    <property type="entry name" value="DnaJ_bact"/>
    <property type="match status" value="1"/>
</dbReference>
<protein>
    <recommendedName>
        <fullName evidence="10 11">Chaperone protein DnaJ</fullName>
    </recommendedName>
</protein>
<dbReference type="CDD" id="cd10747">
    <property type="entry name" value="DnaJ_C"/>
    <property type="match status" value="1"/>
</dbReference>
<dbReference type="PRINTS" id="PR00625">
    <property type="entry name" value="JDOMAIN"/>
</dbReference>
<keyword evidence="3 11" id="KW-0479">Metal-binding</keyword>
<comment type="caution">
    <text evidence="11">Lacks conserved residue(s) required for the propagation of feature annotation.</text>
</comment>
<dbReference type="InterPro" id="IPR036410">
    <property type="entry name" value="HSP_DnaJ_Cys-rich_dom_sf"/>
</dbReference>
<feature type="domain" description="CR-type" evidence="15">
    <location>
        <begin position="140"/>
        <end position="218"/>
    </location>
</feature>
<comment type="function">
    <text evidence="11">Participates actively in the response to hyperosmotic and heat shock by preventing the aggregation of stress-denatured proteins and by disaggregating proteins, also in an autonomous, DnaK-independent fashion. Unfolded proteins bind initially to DnaJ; upon interaction with the DnaJ-bound protein, DnaK hydrolyzes its bound ATP, resulting in the formation of a stable complex. GrpE releases ADP from DnaK; ATP binding to DnaK triggers the release of the substrate protein, thus completing the reaction cycle. Several rounds of ATP-dependent interactions between DnaJ, DnaK and GrpE are required for fully efficient folding. Also involved, together with DnaK and GrpE, in the DNA replication of plasmids through activation of initiation proteins.</text>
</comment>
<dbReference type="InterPro" id="IPR018253">
    <property type="entry name" value="DnaJ_domain_CS"/>
</dbReference>
<feature type="binding site" evidence="11">
    <location>
        <position position="173"/>
    </location>
    <ligand>
        <name>Zn(2+)</name>
        <dbReference type="ChEBI" id="CHEBI:29105"/>
        <label>2</label>
    </ligand>
</feature>
<gene>
    <name evidence="11" type="primary">dnaJ</name>
    <name evidence="16" type="ORF">Nkreftii_002070</name>
</gene>
<dbReference type="InterPro" id="IPR002939">
    <property type="entry name" value="DnaJ_C"/>
</dbReference>
<keyword evidence="4 11" id="KW-0677">Repeat</keyword>
<dbReference type="PANTHER" id="PTHR43096">
    <property type="entry name" value="DNAJ HOMOLOG 1, MITOCHONDRIAL-RELATED"/>
    <property type="match status" value="1"/>
</dbReference>
<comment type="domain">
    <text evidence="11">The J domain is necessary and sufficient to stimulate DnaK ATPase activity. Zinc center 1 plays an important role in the autonomous, DnaK-independent chaperone activity of DnaJ. Zinc center 2 is essential for interaction with DnaK and for DnaJ activity.</text>
</comment>
<keyword evidence="7 11" id="KW-0346">Stress response</keyword>
<name>A0A7S8FEM2_9BACT</name>
<keyword evidence="6 11" id="KW-0862">Zinc</keyword>
<dbReference type="PROSITE" id="PS50076">
    <property type="entry name" value="DNAJ_2"/>
    <property type="match status" value="1"/>
</dbReference>
<comment type="cofactor">
    <cofactor evidence="11">
        <name>Zn(2+)</name>
        <dbReference type="ChEBI" id="CHEBI:29105"/>
    </cofactor>
    <text evidence="11">Binds 2 Zn(2+) ions per monomer.</text>
</comment>
<dbReference type="InterPro" id="IPR001623">
    <property type="entry name" value="DnaJ_domain"/>
</dbReference>
<organism evidence="16 17">
    <name type="scientific">Candidatus Nitrospira kreftii</name>
    <dbReference type="NCBI Taxonomy" id="2652173"/>
    <lineage>
        <taxon>Bacteria</taxon>
        <taxon>Pseudomonadati</taxon>
        <taxon>Nitrospirota</taxon>
        <taxon>Nitrospiria</taxon>
        <taxon>Nitrospirales</taxon>
        <taxon>Nitrospiraceae</taxon>
        <taxon>Nitrospira</taxon>
    </lineage>
</organism>
<evidence type="ECO:0000256" key="11">
    <source>
        <dbReference type="HAMAP-Rule" id="MF_01152"/>
    </source>
</evidence>
<dbReference type="NCBIfam" id="NF008035">
    <property type="entry name" value="PRK10767.1"/>
    <property type="match status" value="1"/>
</dbReference>
<dbReference type="Pfam" id="PF01556">
    <property type="entry name" value="DnaJ_C"/>
    <property type="match status" value="1"/>
</dbReference>
<comment type="subcellular location">
    <subcellularLocation>
        <location evidence="11">Cytoplasm</location>
    </subcellularLocation>
</comment>
<dbReference type="InterPro" id="IPR036869">
    <property type="entry name" value="J_dom_sf"/>
</dbReference>
<dbReference type="GO" id="GO:0005524">
    <property type="term" value="F:ATP binding"/>
    <property type="evidence" value="ECO:0007669"/>
    <property type="project" value="InterPro"/>
</dbReference>
<feature type="region of interest" description="Disordered" evidence="13">
    <location>
        <begin position="24"/>
        <end position="49"/>
    </location>
</feature>
<evidence type="ECO:0000256" key="6">
    <source>
        <dbReference type="ARBA" id="ARBA00022833"/>
    </source>
</evidence>
<sequence length="377" mass="41442">MASVSKRDYYDVLGVDRNASDDDLKKAYRKQARQHHPDLQTGDSQKKAAEEKFKEINEAYETLSDQDKRKRYDMFGHAGAQQGAGGFDGFDFGRGGFGDVFNDIFEDFFSQTRGGNGSRTERGNDLQYNLEITFEEAVYGKEAKLKIPRWEVCVDCKGTGAKSAAAIKACASCKGAGQIRFQQGFFSVNRPCGQCEGTGRIITEPCTACQGRQRIYKERTIAVHIPAGIETGMRLRLSNEGEHGPNNGPPGDLYVAITVKPHQIFQRKGLDISCDVPVNLVTAVLGGKVEVPTLKGDTVIKVPPGTQHDKVLRIKGLGIPSLKGGGTGDQIYTIKVQIPTKLTARQKELLMEYAKESGMSMEANGDGFFDKMKTFFE</sequence>
<dbReference type="CDD" id="cd06257">
    <property type="entry name" value="DnaJ"/>
    <property type="match status" value="1"/>
</dbReference>
<dbReference type="InterPro" id="IPR012724">
    <property type="entry name" value="DnaJ"/>
</dbReference>
<evidence type="ECO:0000259" key="14">
    <source>
        <dbReference type="PROSITE" id="PS50076"/>
    </source>
</evidence>
<evidence type="ECO:0000256" key="8">
    <source>
        <dbReference type="ARBA" id="ARBA00023186"/>
    </source>
</evidence>
<feature type="binding site" evidence="11">
    <location>
        <position position="153"/>
    </location>
    <ligand>
        <name>Zn(2+)</name>
        <dbReference type="ChEBI" id="CHEBI:29105"/>
        <label>1</label>
    </ligand>
</feature>
<evidence type="ECO:0000313" key="17">
    <source>
        <dbReference type="Proteomes" id="UP000593737"/>
    </source>
</evidence>
<evidence type="ECO:0000259" key="15">
    <source>
        <dbReference type="PROSITE" id="PS51188"/>
    </source>
</evidence>
<dbReference type="Gene3D" id="1.10.287.110">
    <property type="entry name" value="DnaJ domain"/>
    <property type="match status" value="1"/>
</dbReference>
<feature type="binding site" evidence="11">
    <location>
        <position position="206"/>
    </location>
    <ligand>
        <name>Zn(2+)</name>
        <dbReference type="ChEBI" id="CHEBI:29105"/>
        <label>1</label>
    </ligand>
</feature>
<accession>A0A7S8FEM2</accession>
<feature type="domain" description="J" evidence="14">
    <location>
        <begin position="8"/>
        <end position="76"/>
    </location>
</feature>
<feature type="binding site" evidence="11">
    <location>
        <position position="192"/>
    </location>
    <ligand>
        <name>Zn(2+)</name>
        <dbReference type="ChEBI" id="CHEBI:29105"/>
        <label>2</label>
    </ligand>
</feature>
<dbReference type="PROSITE" id="PS51188">
    <property type="entry name" value="ZF_CR"/>
    <property type="match status" value="1"/>
</dbReference>
<dbReference type="GO" id="GO:0005737">
    <property type="term" value="C:cytoplasm"/>
    <property type="evidence" value="ECO:0007669"/>
    <property type="project" value="UniProtKB-SubCell"/>
</dbReference>
<dbReference type="Pfam" id="PF00226">
    <property type="entry name" value="DnaJ"/>
    <property type="match status" value="1"/>
</dbReference>
<dbReference type="GO" id="GO:0009408">
    <property type="term" value="P:response to heat"/>
    <property type="evidence" value="ECO:0007669"/>
    <property type="project" value="InterPro"/>
</dbReference>
<dbReference type="Proteomes" id="UP000593737">
    <property type="component" value="Chromosome"/>
</dbReference>
<dbReference type="EMBL" id="CP047423">
    <property type="protein sequence ID" value="QPD04296.1"/>
    <property type="molecule type" value="Genomic_DNA"/>
</dbReference>
<evidence type="ECO:0000256" key="1">
    <source>
        <dbReference type="ARBA" id="ARBA00022490"/>
    </source>
</evidence>
<feature type="binding site" evidence="11">
    <location>
        <position position="195"/>
    </location>
    <ligand>
        <name>Zn(2+)</name>
        <dbReference type="ChEBI" id="CHEBI:29105"/>
        <label>2</label>
    </ligand>
</feature>
<dbReference type="GO" id="GO:0006260">
    <property type="term" value="P:DNA replication"/>
    <property type="evidence" value="ECO:0007669"/>
    <property type="project" value="UniProtKB-KW"/>
</dbReference>
<dbReference type="CDD" id="cd10719">
    <property type="entry name" value="DnaJ_zf"/>
    <property type="match status" value="1"/>
</dbReference>
<dbReference type="PANTHER" id="PTHR43096:SF48">
    <property type="entry name" value="CHAPERONE PROTEIN DNAJ"/>
    <property type="match status" value="1"/>
</dbReference>
<dbReference type="SUPFAM" id="SSF46565">
    <property type="entry name" value="Chaperone J-domain"/>
    <property type="match status" value="1"/>
</dbReference>
<evidence type="ECO:0000256" key="9">
    <source>
        <dbReference type="ARBA" id="ARBA00061004"/>
    </source>
</evidence>
<dbReference type="KEGG" id="nkf:Nkreftii_002070"/>
<dbReference type="FunFam" id="2.60.260.20:FF:000005">
    <property type="entry name" value="Chaperone protein dnaJ 1, mitochondrial"/>
    <property type="match status" value="1"/>
</dbReference>
<evidence type="ECO:0000313" key="16">
    <source>
        <dbReference type="EMBL" id="QPD04296.1"/>
    </source>
</evidence>
<keyword evidence="1 11" id="KW-0963">Cytoplasm</keyword>
<dbReference type="SUPFAM" id="SSF57938">
    <property type="entry name" value="DnaJ/Hsp40 cysteine-rich domain"/>
    <property type="match status" value="1"/>
</dbReference>